<evidence type="ECO:0000256" key="1">
    <source>
        <dbReference type="ARBA" id="ARBA00006271"/>
    </source>
</evidence>
<dbReference type="SMART" id="SM00533">
    <property type="entry name" value="MUTSd"/>
    <property type="match status" value="1"/>
</dbReference>
<dbReference type="Pfam" id="PF05190">
    <property type="entry name" value="MutS_IV"/>
    <property type="match status" value="1"/>
</dbReference>
<evidence type="ECO:0000313" key="12">
    <source>
        <dbReference type="EMBL" id="GAV23640.1"/>
    </source>
</evidence>
<keyword evidence="6 9" id="KW-0238">DNA-binding</keyword>
<dbReference type="InterPro" id="IPR007860">
    <property type="entry name" value="DNA_mmatch_repair_MutS_con_dom"/>
</dbReference>
<dbReference type="GO" id="GO:0005524">
    <property type="term" value="F:ATP binding"/>
    <property type="evidence" value="ECO:0007669"/>
    <property type="project" value="UniProtKB-UniRule"/>
</dbReference>
<dbReference type="InterPro" id="IPR036678">
    <property type="entry name" value="MutS_con_dom_sf"/>
</dbReference>
<dbReference type="InterPro" id="IPR000432">
    <property type="entry name" value="DNA_mismatch_repair_MutS_C"/>
</dbReference>
<dbReference type="FunFam" id="1.10.1420.10:FF:000007">
    <property type="entry name" value="DNA mismatch repair protein MutS"/>
    <property type="match status" value="1"/>
</dbReference>
<dbReference type="SUPFAM" id="SSF48334">
    <property type="entry name" value="DNA repair protein MutS, domain III"/>
    <property type="match status" value="1"/>
</dbReference>
<keyword evidence="5 9" id="KW-0067">ATP-binding</keyword>
<sequence length="841" mass="95361">MSFTPMMKQYLEIKKQYNDCLLFFRLGDFYELFFEDAVIASRELEIVLTGRDAGQEERVPMCGVPYHSAQGYIARLLSRGYKVAICEQVEDPKKAKGLVKREVTKIYTPGTVTEEFYLQEKTNNYIIALAEKDEIIALAVAEVSTGYLGITSVDSAKIDVLASEIRRLMPAEAVVLKNFKNSTLLKEINGIINYLETMPAEEIELPFKGSGASEEAYKILISYLKRIEPAILSSFGSPDFYQIDSYLYFDESTRNNLEILKNRGDNRYSLLGIIDFTQTAMGARKLKEELTKPLLSLKAIIDRLDAVEILVSDYELRENLMQNLKNLYDLERLSIKLVCGTVSPKDLIKIKQSLPPIWQIKNSLKQVKAKSVLFAQIYENLSDMLEVYNLIDKSIIDDPPVSPKDGGVIKTGFNPSVDEYRKAREEGQEWIINYEKKEREKTGIKSLKVSYNKVFGYFIEVTKANLHLVPKDYQRKQTMVNAERFITEELKHYENLILGASEKLANLEYELFCEIRAEILKYHEDLKRAANAVAFLDFLISLAVAAIEYDFTKPIITEEPVLEVKNGRHPVVEKSVGRANFVPNDLYLDTNENSLLLITGPNMAGKSTYMRQAALIVILAQIGSFVPAEYAKVGLVDKILTRIGATDDLAKGQSTFMVEMIECNNILRNATKRSLILLDEVGRGTSTYDGISIAEAIIEYIQKKVKARTLFSTHYHELTSLEGEMPGVKNYTVLVQEKGEEVKFLHKVVPGKTDKSYGIYVAKLAGLPREVVERAYEILAKFEDKGLNLKDEKPIQLAIFEEKPEPQGIIKELIELDLIRMTPLDALNKLFDLRQKALGEI</sequence>
<keyword evidence="13" id="KW-1185">Reference proteome</keyword>
<dbReference type="NCBIfam" id="TIGR01070">
    <property type="entry name" value="mutS1"/>
    <property type="match status" value="1"/>
</dbReference>
<dbReference type="CDD" id="cd03284">
    <property type="entry name" value="ABC_MutS1"/>
    <property type="match status" value="1"/>
</dbReference>
<evidence type="ECO:0000256" key="7">
    <source>
        <dbReference type="ARBA" id="ARBA00023204"/>
    </source>
</evidence>
<dbReference type="PIRSF" id="PIRSF037677">
    <property type="entry name" value="DNA_mis_repair_Msh6"/>
    <property type="match status" value="1"/>
</dbReference>
<protein>
    <recommendedName>
        <fullName evidence="2 9">DNA mismatch repair protein MutS</fullName>
    </recommendedName>
</protein>
<dbReference type="PROSITE" id="PS00486">
    <property type="entry name" value="DNA_MISMATCH_REPAIR_2"/>
    <property type="match status" value="1"/>
</dbReference>
<dbReference type="InterPro" id="IPR016151">
    <property type="entry name" value="DNA_mismatch_repair_MutS_N"/>
</dbReference>
<dbReference type="InterPro" id="IPR007696">
    <property type="entry name" value="DNA_mismatch_repair_MutS_core"/>
</dbReference>
<dbReference type="GO" id="GO:0030983">
    <property type="term" value="F:mismatched DNA binding"/>
    <property type="evidence" value="ECO:0007669"/>
    <property type="project" value="InterPro"/>
</dbReference>
<dbReference type="InterPro" id="IPR027417">
    <property type="entry name" value="P-loop_NTPase"/>
</dbReference>
<evidence type="ECO:0000256" key="6">
    <source>
        <dbReference type="ARBA" id="ARBA00023125"/>
    </source>
</evidence>
<organism evidence="12 13">
    <name type="scientific">Carboxydothermus pertinax</name>
    <dbReference type="NCBI Taxonomy" id="870242"/>
    <lineage>
        <taxon>Bacteria</taxon>
        <taxon>Bacillati</taxon>
        <taxon>Bacillota</taxon>
        <taxon>Clostridia</taxon>
        <taxon>Thermoanaerobacterales</taxon>
        <taxon>Thermoanaerobacteraceae</taxon>
        <taxon>Carboxydothermus</taxon>
    </lineage>
</organism>
<comment type="function">
    <text evidence="8 9">This protein is involved in the repair of mismatches in DNA. It is possible that it carries out the mismatch recognition step. This protein has a weak ATPase activity.</text>
</comment>
<dbReference type="NCBIfam" id="NF003810">
    <property type="entry name" value="PRK05399.1"/>
    <property type="match status" value="1"/>
</dbReference>
<dbReference type="FunFam" id="3.40.1170.10:FF:000001">
    <property type="entry name" value="DNA mismatch repair protein MutS"/>
    <property type="match status" value="1"/>
</dbReference>
<dbReference type="SUPFAM" id="SSF53150">
    <property type="entry name" value="DNA repair protein MutS, domain II"/>
    <property type="match status" value="1"/>
</dbReference>
<keyword evidence="7 9" id="KW-0234">DNA repair</keyword>
<evidence type="ECO:0000256" key="2">
    <source>
        <dbReference type="ARBA" id="ARBA00021982"/>
    </source>
</evidence>
<dbReference type="InterPro" id="IPR007861">
    <property type="entry name" value="DNA_mismatch_repair_MutS_clamp"/>
</dbReference>
<dbReference type="PANTHER" id="PTHR11361">
    <property type="entry name" value="DNA MISMATCH REPAIR PROTEIN MUTS FAMILY MEMBER"/>
    <property type="match status" value="1"/>
</dbReference>
<dbReference type="OrthoDB" id="9802448at2"/>
<dbReference type="Gene3D" id="3.40.50.300">
    <property type="entry name" value="P-loop containing nucleotide triphosphate hydrolases"/>
    <property type="match status" value="1"/>
</dbReference>
<comment type="similarity">
    <text evidence="1 9 10">Belongs to the DNA mismatch repair MutS family.</text>
</comment>
<evidence type="ECO:0000256" key="10">
    <source>
        <dbReference type="RuleBase" id="RU003756"/>
    </source>
</evidence>
<dbReference type="InterPro" id="IPR007695">
    <property type="entry name" value="DNA_mismatch_repair_MutS-lik_N"/>
</dbReference>
<keyword evidence="3 9" id="KW-0547">Nucleotide-binding</keyword>
<dbReference type="Pfam" id="PF05188">
    <property type="entry name" value="MutS_II"/>
    <property type="match status" value="1"/>
</dbReference>
<dbReference type="AlphaFoldDB" id="A0A1L8CXK7"/>
<dbReference type="InterPro" id="IPR017261">
    <property type="entry name" value="DNA_mismatch_repair_MutS/MSH"/>
</dbReference>
<dbReference type="RefSeq" id="WP_075860033.1">
    <property type="nucleotide sequence ID" value="NZ_BDJK01000055.1"/>
</dbReference>
<dbReference type="GO" id="GO:0140664">
    <property type="term" value="F:ATP-dependent DNA damage sensor activity"/>
    <property type="evidence" value="ECO:0007669"/>
    <property type="project" value="InterPro"/>
</dbReference>
<feature type="binding site" evidence="9">
    <location>
        <begin position="600"/>
        <end position="607"/>
    </location>
    <ligand>
        <name>ATP</name>
        <dbReference type="ChEBI" id="CHEBI:30616"/>
    </ligand>
</feature>
<gene>
    <name evidence="9" type="primary">mutS</name>
    <name evidence="12" type="ORF">cpu_21500</name>
</gene>
<dbReference type="GO" id="GO:0005829">
    <property type="term" value="C:cytosol"/>
    <property type="evidence" value="ECO:0007669"/>
    <property type="project" value="TreeGrafter"/>
</dbReference>
<dbReference type="Pfam" id="PF00488">
    <property type="entry name" value="MutS_V"/>
    <property type="match status" value="1"/>
</dbReference>
<dbReference type="PANTHER" id="PTHR11361:SF34">
    <property type="entry name" value="DNA MISMATCH REPAIR PROTEIN MSH1, MITOCHONDRIAL"/>
    <property type="match status" value="1"/>
</dbReference>
<dbReference type="FunFam" id="3.40.50.300:FF:000870">
    <property type="entry name" value="MutS protein homolog 4"/>
    <property type="match status" value="1"/>
</dbReference>
<dbReference type="InterPro" id="IPR036187">
    <property type="entry name" value="DNA_mismatch_repair_MutS_sf"/>
</dbReference>
<dbReference type="EMBL" id="BDJK01000055">
    <property type="protein sequence ID" value="GAV23640.1"/>
    <property type="molecule type" value="Genomic_DNA"/>
</dbReference>
<accession>A0A1L8CXK7</accession>
<evidence type="ECO:0000256" key="3">
    <source>
        <dbReference type="ARBA" id="ARBA00022741"/>
    </source>
</evidence>
<evidence type="ECO:0000313" key="13">
    <source>
        <dbReference type="Proteomes" id="UP000187485"/>
    </source>
</evidence>
<dbReference type="SMART" id="SM00534">
    <property type="entry name" value="MUTSac"/>
    <property type="match status" value="1"/>
</dbReference>
<evidence type="ECO:0000259" key="11">
    <source>
        <dbReference type="PROSITE" id="PS00486"/>
    </source>
</evidence>
<dbReference type="Pfam" id="PF05192">
    <property type="entry name" value="MutS_III"/>
    <property type="match status" value="1"/>
</dbReference>
<dbReference type="GO" id="GO:0006298">
    <property type="term" value="P:mismatch repair"/>
    <property type="evidence" value="ECO:0007669"/>
    <property type="project" value="UniProtKB-UniRule"/>
</dbReference>
<dbReference type="InterPro" id="IPR005748">
    <property type="entry name" value="DNA_mismatch_repair_MutS"/>
</dbReference>
<reference evidence="13" key="1">
    <citation type="submission" date="2016-12" db="EMBL/GenBank/DDBJ databases">
        <title>Draft Genome Sequences od Carboxydothermus pertinax and islandicus, Hydrogenogenic Carboxydotrophic Bacteria.</title>
        <authorList>
            <person name="Fukuyama Y."/>
            <person name="Ohmae K."/>
            <person name="Yoneda Y."/>
            <person name="Yoshida T."/>
            <person name="Sako Y."/>
        </authorList>
    </citation>
    <scope>NUCLEOTIDE SEQUENCE [LARGE SCALE GENOMIC DNA]</scope>
    <source>
        <strain evidence="13">Ug1</strain>
    </source>
</reference>
<proteinExistence type="inferred from homology"/>
<dbReference type="Gene3D" id="3.30.420.110">
    <property type="entry name" value="MutS, connector domain"/>
    <property type="match status" value="1"/>
</dbReference>
<evidence type="ECO:0000256" key="9">
    <source>
        <dbReference type="HAMAP-Rule" id="MF_00096"/>
    </source>
</evidence>
<dbReference type="STRING" id="870242.cpu_21500"/>
<dbReference type="HAMAP" id="MF_00096">
    <property type="entry name" value="MutS"/>
    <property type="match status" value="1"/>
</dbReference>
<dbReference type="Gene3D" id="3.40.1170.10">
    <property type="entry name" value="DNA repair protein MutS, domain I"/>
    <property type="match status" value="1"/>
</dbReference>
<dbReference type="SUPFAM" id="SSF55271">
    <property type="entry name" value="DNA repair protein MutS, domain I"/>
    <property type="match status" value="1"/>
</dbReference>
<dbReference type="GO" id="GO:0003684">
    <property type="term" value="F:damaged DNA binding"/>
    <property type="evidence" value="ECO:0007669"/>
    <property type="project" value="UniProtKB-UniRule"/>
</dbReference>
<dbReference type="InterPro" id="IPR045076">
    <property type="entry name" value="MutS"/>
</dbReference>
<name>A0A1L8CXK7_9THEO</name>
<feature type="domain" description="DNA mismatch repair proteins mutS family" evidence="11">
    <location>
        <begin position="674"/>
        <end position="690"/>
    </location>
</feature>
<dbReference type="Gene3D" id="1.10.1420.10">
    <property type="match status" value="2"/>
</dbReference>
<evidence type="ECO:0000256" key="8">
    <source>
        <dbReference type="ARBA" id="ARBA00024647"/>
    </source>
</evidence>
<evidence type="ECO:0000256" key="4">
    <source>
        <dbReference type="ARBA" id="ARBA00022763"/>
    </source>
</evidence>
<comment type="caution">
    <text evidence="12">The sequence shown here is derived from an EMBL/GenBank/DDBJ whole genome shotgun (WGS) entry which is preliminary data.</text>
</comment>
<evidence type="ECO:0000256" key="5">
    <source>
        <dbReference type="ARBA" id="ARBA00022840"/>
    </source>
</evidence>
<dbReference type="Proteomes" id="UP000187485">
    <property type="component" value="Unassembled WGS sequence"/>
</dbReference>
<dbReference type="Pfam" id="PF01624">
    <property type="entry name" value="MutS_I"/>
    <property type="match status" value="1"/>
</dbReference>
<keyword evidence="4 9" id="KW-0227">DNA damage</keyword>
<dbReference type="SUPFAM" id="SSF52540">
    <property type="entry name" value="P-loop containing nucleoside triphosphate hydrolases"/>
    <property type="match status" value="1"/>
</dbReference>